<dbReference type="PANTHER" id="PTHR33116">
    <property type="entry name" value="REVERSE TRANSCRIPTASE ZINC-BINDING DOMAIN-CONTAINING PROTEIN-RELATED-RELATED"/>
    <property type="match status" value="1"/>
</dbReference>
<proteinExistence type="predicted"/>
<dbReference type="PROSITE" id="PS50878">
    <property type="entry name" value="RT_POL"/>
    <property type="match status" value="1"/>
</dbReference>
<comment type="caution">
    <text evidence="2">The sequence shown here is derived from an EMBL/GenBank/DDBJ whole genome shotgun (WGS) entry which is preliminary data.</text>
</comment>
<protein>
    <recommendedName>
        <fullName evidence="1">Reverse transcriptase domain-containing protein</fullName>
    </recommendedName>
</protein>
<dbReference type="InterPro" id="IPR000477">
    <property type="entry name" value="RT_dom"/>
</dbReference>
<dbReference type="EMBL" id="CAKLBC010001186">
    <property type="protein sequence ID" value="CAH0489865.1"/>
    <property type="molecule type" value="Genomic_DNA"/>
</dbReference>
<dbReference type="Pfam" id="PF00078">
    <property type="entry name" value="RVT_1"/>
    <property type="match status" value="1"/>
</dbReference>
<dbReference type="PANTHER" id="PTHR33116:SF78">
    <property type="entry name" value="OS12G0587133 PROTEIN"/>
    <property type="match status" value="1"/>
</dbReference>
<gene>
    <name evidence="2" type="ORF">PFR001_LOCUS5245</name>
</gene>
<evidence type="ECO:0000259" key="1">
    <source>
        <dbReference type="PROSITE" id="PS50878"/>
    </source>
</evidence>
<keyword evidence="3" id="KW-1185">Reference proteome</keyword>
<sequence>MVEALRLFGFEEKFLALIQRLHTNTTARFSVNGELSSIRGVRSGIRQGCPLAPLLFLVVVEVLAVAIQTSPQLQGLTLQGAHRPSHIFSGFVDDSTLFLQKASLLRPAMEIITEFGRLSGLQVQPTKSQIIFLNTAIHQLTYQGIAVVAPSTTTRYLGYQVGTGKLRNINWALRIKNTQRRLLTATRVSTTLEHRVLILNTIVLPGILFTAAVFEPPGWALKQLDHLYKQFLWKSSNKIEPGRHKVAPGLLYTPRKAGGIGLVSVPVAIKTQRVKHALLALTRPEDMYLTAWVSWNTHGARNTSISPHRPSVKHIVSPSFERYPDVIHELGCTLRPDIAQTAVILARVQEHLPNLRSSSTSWWEENDWILHLSEPLPWRPQGDEIWPQEINDFWQTFQWSGNPWILSPQALELSRSKYNRIRDVSLEQLHIQRTGPQEYVFSGIGTDVHDPRHSHAKLREWAIIILLSSPPLDVGNPVGCPSPLRLRQQLPFTQAISWVLIGPGKVRGVSLSDESDRPQSWELTQCHDGITWVFDGAPPLVKGKSQELTQQAESKLSRHGVVFFSNPQIHHYPWSAPPTVPNHRLFTFLKKQAFQATKRGLAAPLKQVIDRLATKSQNTRWQCTALNVTPAQLWDHGHAVTEYQLWTRYRHATGQLNFWYQNRPPDGSCTYLECVGQKETQEHLFWGCPRAQAIWARLISHWESTPHHPTHLLDWLEHCANCSVPRISPQVTAKLLARYPEDIDLFATAWRTIWEVAVTVIITMLWQLRVDRIFNNALIPIQASETLIWNRIQLQLRALIKRLHCRAATAVRGAQLSACYDIFISEPRGQSGVHRRAASRRQFLDPPALLVWLTTYQRSCTNQ</sequence>
<name>A0ABN8C6V1_9STRA</name>
<evidence type="ECO:0000313" key="3">
    <source>
        <dbReference type="Proteomes" id="UP001157938"/>
    </source>
</evidence>
<feature type="domain" description="Reverse transcriptase" evidence="1">
    <location>
        <begin position="1"/>
        <end position="161"/>
    </location>
</feature>
<organism evidence="2 3">
    <name type="scientific">Peronospora farinosa</name>
    <dbReference type="NCBI Taxonomy" id="134698"/>
    <lineage>
        <taxon>Eukaryota</taxon>
        <taxon>Sar</taxon>
        <taxon>Stramenopiles</taxon>
        <taxon>Oomycota</taxon>
        <taxon>Peronosporomycetes</taxon>
        <taxon>Peronosporales</taxon>
        <taxon>Peronosporaceae</taxon>
        <taxon>Peronospora</taxon>
    </lineage>
</organism>
<dbReference type="Proteomes" id="UP001157938">
    <property type="component" value="Unassembled WGS sequence"/>
</dbReference>
<reference evidence="2 3" key="1">
    <citation type="submission" date="2021-11" db="EMBL/GenBank/DDBJ databases">
        <authorList>
            <person name="Islam A."/>
            <person name="Islam S."/>
            <person name="Flora M.S."/>
            <person name="Rahman M."/>
            <person name="Ziaur R.M."/>
            <person name="Epstein J.H."/>
            <person name="Hassan M."/>
            <person name="Klassen M."/>
            <person name="Woodard K."/>
            <person name="Webb A."/>
            <person name="Webby R.J."/>
            <person name="El Zowalaty M.E."/>
        </authorList>
    </citation>
    <scope>NUCLEOTIDE SEQUENCE [LARGE SCALE GENOMIC DNA]</scope>
    <source>
        <strain evidence="2">Pf1</strain>
    </source>
</reference>
<evidence type="ECO:0000313" key="2">
    <source>
        <dbReference type="EMBL" id="CAH0489865.1"/>
    </source>
</evidence>
<accession>A0ABN8C6V1</accession>